<gene>
    <name evidence="2" type="ORF">IW15_17960</name>
</gene>
<dbReference type="EMBL" id="JPRH01000008">
    <property type="protein sequence ID" value="KFF11047.1"/>
    <property type="molecule type" value="Genomic_DNA"/>
</dbReference>
<name>A0A086A2Y3_9FLAO</name>
<accession>A0A086A2Y3</accession>
<feature type="transmembrane region" description="Helical" evidence="1">
    <location>
        <begin position="75"/>
        <end position="94"/>
    </location>
</feature>
<sequence>MIKVSKTEMQNRKNSRLSVLLMIIIIAIVNLFLNCTYNDENHMLYNVFYLSASVTVVLGSYAFYYKGKRYTIAKVLFFLSLIISILIFGGLKFLEAFGKGFNH</sequence>
<feature type="transmembrane region" description="Helical" evidence="1">
    <location>
        <begin position="20"/>
        <end position="37"/>
    </location>
</feature>
<dbReference type="RefSeq" id="WP_034713897.1">
    <property type="nucleotide sequence ID" value="NZ_JPRH01000008.1"/>
</dbReference>
<dbReference type="eggNOG" id="ENOG5033MWY">
    <property type="taxonomic scope" value="Bacteria"/>
</dbReference>
<dbReference type="STRING" id="445961.IW15_17960"/>
<dbReference type="OrthoDB" id="772597at2"/>
<protein>
    <submittedName>
        <fullName evidence="2">Uncharacterized protein</fullName>
    </submittedName>
</protein>
<keyword evidence="1" id="KW-0472">Membrane</keyword>
<organism evidence="2 3">
    <name type="scientific">Chryseobacterium soli</name>
    <dbReference type="NCBI Taxonomy" id="445961"/>
    <lineage>
        <taxon>Bacteria</taxon>
        <taxon>Pseudomonadati</taxon>
        <taxon>Bacteroidota</taxon>
        <taxon>Flavobacteriia</taxon>
        <taxon>Flavobacteriales</taxon>
        <taxon>Weeksellaceae</taxon>
        <taxon>Chryseobacterium group</taxon>
        <taxon>Chryseobacterium</taxon>
    </lineage>
</organism>
<evidence type="ECO:0000256" key="1">
    <source>
        <dbReference type="SAM" id="Phobius"/>
    </source>
</evidence>
<keyword evidence="1" id="KW-0812">Transmembrane</keyword>
<reference evidence="2 3" key="1">
    <citation type="submission" date="2014-07" db="EMBL/GenBank/DDBJ databases">
        <title>Genome of Chryseobacterium soli DSM 19298.</title>
        <authorList>
            <person name="Stropko S.J."/>
            <person name="Pipes S.E."/>
            <person name="Newman J."/>
        </authorList>
    </citation>
    <scope>NUCLEOTIDE SEQUENCE [LARGE SCALE GENOMIC DNA]</scope>
    <source>
        <strain evidence="2 3">DSM 19298</strain>
    </source>
</reference>
<evidence type="ECO:0000313" key="2">
    <source>
        <dbReference type="EMBL" id="KFF11047.1"/>
    </source>
</evidence>
<keyword evidence="1" id="KW-1133">Transmembrane helix</keyword>
<keyword evidence="3" id="KW-1185">Reference proteome</keyword>
<evidence type="ECO:0000313" key="3">
    <source>
        <dbReference type="Proteomes" id="UP000028705"/>
    </source>
</evidence>
<proteinExistence type="predicted"/>
<dbReference type="Proteomes" id="UP000028705">
    <property type="component" value="Unassembled WGS sequence"/>
</dbReference>
<feature type="transmembrane region" description="Helical" evidence="1">
    <location>
        <begin position="43"/>
        <end position="63"/>
    </location>
</feature>
<dbReference type="AlphaFoldDB" id="A0A086A2Y3"/>
<comment type="caution">
    <text evidence="2">The sequence shown here is derived from an EMBL/GenBank/DDBJ whole genome shotgun (WGS) entry which is preliminary data.</text>
</comment>